<name>A0A5J4N517_9TREM</name>
<keyword evidence="1" id="KW-0472">Membrane</keyword>
<evidence type="ECO:0000313" key="2">
    <source>
        <dbReference type="EMBL" id="KAA3670440.1"/>
    </source>
</evidence>
<evidence type="ECO:0000256" key="1">
    <source>
        <dbReference type="SAM" id="Phobius"/>
    </source>
</evidence>
<organism evidence="2 3">
    <name type="scientific">Paragonimus westermani</name>
    <dbReference type="NCBI Taxonomy" id="34504"/>
    <lineage>
        <taxon>Eukaryota</taxon>
        <taxon>Metazoa</taxon>
        <taxon>Spiralia</taxon>
        <taxon>Lophotrochozoa</taxon>
        <taxon>Platyhelminthes</taxon>
        <taxon>Trematoda</taxon>
        <taxon>Digenea</taxon>
        <taxon>Plagiorchiida</taxon>
        <taxon>Troglotremata</taxon>
        <taxon>Troglotrematidae</taxon>
        <taxon>Paragonimus</taxon>
    </lineage>
</organism>
<keyword evidence="1" id="KW-0812">Transmembrane</keyword>
<protein>
    <submittedName>
        <fullName evidence="2">Uncharacterized protein</fullName>
    </submittedName>
</protein>
<accession>A0A5J4N517</accession>
<dbReference type="Proteomes" id="UP000324629">
    <property type="component" value="Unassembled WGS sequence"/>
</dbReference>
<dbReference type="EMBL" id="QNGE01010573">
    <property type="protein sequence ID" value="KAA3670440.1"/>
    <property type="molecule type" value="Genomic_DNA"/>
</dbReference>
<keyword evidence="3" id="KW-1185">Reference proteome</keyword>
<gene>
    <name evidence="2" type="ORF">DEA37_0010969</name>
</gene>
<sequence length="49" mass="5255">MVENMLINMAQTGRVRSKVSMSAYFGVPISGTTVVSAYISDLIGKLKCS</sequence>
<reference evidence="2 3" key="1">
    <citation type="journal article" date="2019" name="Gigascience">
        <title>Whole-genome sequence of the oriental lung fluke Paragonimus westermani.</title>
        <authorList>
            <person name="Oey H."/>
            <person name="Zakrzewski M."/>
            <person name="Narain K."/>
            <person name="Devi K.R."/>
            <person name="Agatsuma T."/>
            <person name="Nawaratna S."/>
            <person name="Gobert G.N."/>
            <person name="Jones M.K."/>
            <person name="Ragan M.A."/>
            <person name="McManus D.P."/>
            <person name="Krause L."/>
        </authorList>
    </citation>
    <scope>NUCLEOTIDE SEQUENCE [LARGE SCALE GENOMIC DNA]</scope>
    <source>
        <strain evidence="2 3">IND2009</strain>
    </source>
</reference>
<evidence type="ECO:0000313" key="3">
    <source>
        <dbReference type="Proteomes" id="UP000324629"/>
    </source>
</evidence>
<proteinExistence type="predicted"/>
<dbReference type="AlphaFoldDB" id="A0A5J4N517"/>
<feature type="transmembrane region" description="Helical" evidence="1">
    <location>
        <begin position="21"/>
        <end position="39"/>
    </location>
</feature>
<keyword evidence="1" id="KW-1133">Transmembrane helix</keyword>
<comment type="caution">
    <text evidence="2">The sequence shown here is derived from an EMBL/GenBank/DDBJ whole genome shotgun (WGS) entry which is preliminary data.</text>
</comment>